<evidence type="ECO:0000256" key="3">
    <source>
        <dbReference type="ARBA" id="ARBA00022448"/>
    </source>
</evidence>
<dbReference type="PANTHER" id="PTHR13050">
    <property type="entry name" value="USE1-LIKE PROTEIN"/>
    <property type="match status" value="1"/>
</dbReference>
<feature type="compositionally biased region" description="Polar residues" evidence="11">
    <location>
        <begin position="148"/>
        <end position="157"/>
    </location>
</feature>
<proteinExistence type="inferred from homology"/>
<evidence type="ECO:0000256" key="12">
    <source>
        <dbReference type="SAM" id="Phobius"/>
    </source>
</evidence>
<feature type="compositionally biased region" description="Low complexity" evidence="11">
    <location>
        <begin position="188"/>
        <end position="197"/>
    </location>
</feature>
<evidence type="ECO:0000256" key="7">
    <source>
        <dbReference type="ARBA" id="ARBA00022927"/>
    </source>
</evidence>
<sequence>MARLSQGNDPDAEAETSHDPALFNLSQLLHRLQQSLLHPTPERELKLRRNELERARVEANIQAARSLLEKVGQNEKTAASSQALLEAHRETLETLMDRMDDLNKIAVEDDEGSDQEDLLGETEPTPSQSTESTGGQAASPDQGAQRAPDSSSGSSLADNVPTETEPEVPSQAPATHTEQSLRCRHTPHTAPATGAAEAASVSTGALSHAKARAALFASRRLDSSLLSSPAPPQASTATAEALLDRQRAEHDALSESILRMASALKANSQRFSTTLEADRDVLGRAGEGIDRTERGMEAARGRMGMLRRMTEGKGWWGRMVLYAWVYGLMVALVLLVFALPKLRF</sequence>
<dbReference type="EMBL" id="NJEU01000003">
    <property type="protein sequence ID" value="PHH83752.1"/>
    <property type="molecule type" value="Genomic_DNA"/>
</dbReference>
<comment type="subcellular location">
    <subcellularLocation>
        <location evidence="1">Endoplasmic reticulum membrane</location>
        <topology evidence="1">Single-pass type IV membrane protein</topology>
    </subcellularLocation>
</comment>
<evidence type="ECO:0000256" key="10">
    <source>
        <dbReference type="SAM" id="Coils"/>
    </source>
</evidence>
<feature type="transmembrane region" description="Helical" evidence="12">
    <location>
        <begin position="315"/>
        <end position="339"/>
    </location>
</feature>
<feature type="compositionally biased region" description="Low complexity" evidence="11">
    <location>
        <begin position="121"/>
        <end position="136"/>
    </location>
</feature>
<keyword evidence="5" id="KW-0256">Endoplasmic reticulum</keyword>
<evidence type="ECO:0000256" key="5">
    <source>
        <dbReference type="ARBA" id="ARBA00022824"/>
    </source>
</evidence>
<keyword evidence="6" id="KW-0931">ER-Golgi transport</keyword>
<dbReference type="InterPro" id="IPR019150">
    <property type="entry name" value="Vesicle_transport_protein_Use1"/>
</dbReference>
<reference evidence="13 14" key="1">
    <citation type="submission" date="2017-06" db="EMBL/GenBank/DDBJ databases">
        <title>Ant-infecting Ophiocordyceps genomes reveal a high diversity of potential behavioral manipulation genes and a possible major role for enterotoxins.</title>
        <authorList>
            <person name="De Bekker C."/>
            <person name="Evans H.C."/>
            <person name="Brachmann A."/>
            <person name="Hughes D.P."/>
        </authorList>
    </citation>
    <scope>NUCLEOTIDE SEQUENCE [LARGE SCALE GENOMIC DNA]</scope>
    <source>
        <strain evidence="13 14">1348a</strain>
    </source>
</reference>
<keyword evidence="10" id="KW-0175">Coiled coil</keyword>
<feature type="region of interest" description="Disordered" evidence="11">
    <location>
        <begin position="109"/>
        <end position="197"/>
    </location>
</feature>
<feature type="coiled-coil region" evidence="10">
    <location>
        <begin position="42"/>
        <end position="105"/>
    </location>
</feature>
<name>A0A2C5ZV44_9HYPO</name>
<gene>
    <name evidence="13" type="ORF">CDD82_3826</name>
</gene>
<feature type="compositionally biased region" description="Acidic residues" evidence="11">
    <location>
        <begin position="109"/>
        <end position="120"/>
    </location>
</feature>
<dbReference type="GO" id="GO:0005789">
    <property type="term" value="C:endoplasmic reticulum membrane"/>
    <property type="evidence" value="ECO:0007669"/>
    <property type="project" value="UniProtKB-SubCell"/>
</dbReference>
<keyword evidence="14" id="KW-1185">Reference proteome</keyword>
<dbReference type="GO" id="GO:0015031">
    <property type="term" value="P:protein transport"/>
    <property type="evidence" value="ECO:0007669"/>
    <property type="project" value="UniProtKB-KW"/>
</dbReference>
<evidence type="ECO:0000313" key="13">
    <source>
        <dbReference type="EMBL" id="PHH83752.1"/>
    </source>
</evidence>
<evidence type="ECO:0000256" key="9">
    <source>
        <dbReference type="ARBA" id="ARBA00023136"/>
    </source>
</evidence>
<evidence type="ECO:0000313" key="14">
    <source>
        <dbReference type="Proteomes" id="UP000224854"/>
    </source>
</evidence>
<dbReference type="Proteomes" id="UP000224854">
    <property type="component" value="Unassembled WGS sequence"/>
</dbReference>
<protein>
    <recommendedName>
        <fullName evidence="15">Synaptobrevin</fullName>
    </recommendedName>
</protein>
<evidence type="ECO:0000256" key="8">
    <source>
        <dbReference type="ARBA" id="ARBA00022989"/>
    </source>
</evidence>
<dbReference type="GO" id="GO:0005484">
    <property type="term" value="F:SNAP receptor activity"/>
    <property type="evidence" value="ECO:0007669"/>
    <property type="project" value="TreeGrafter"/>
</dbReference>
<evidence type="ECO:0000256" key="4">
    <source>
        <dbReference type="ARBA" id="ARBA00022692"/>
    </source>
</evidence>
<keyword evidence="9 12" id="KW-0472">Membrane</keyword>
<keyword evidence="4 12" id="KW-0812">Transmembrane</keyword>
<keyword evidence="7" id="KW-0653">Protein transport</keyword>
<feature type="region of interest" description="Disordered" evidence="11">
    <location>
        <begin position="1"/>
        <end position="20"/>
    </location>
</feature>
<evidence type="ECO:0000256" key="1">
    <source>
        <dbReference type="ARBA" id="ARBA00004163"/>
    </source>
</evidence>
<keyword evidence="3" id="KW-0813">Transport</keyword>
<dbReference type="GO" id="GO:0031201">
    <property type="term" value="C:SNARE complex"/>
    <property type="evidence" value="ECO:0007669"/>
    <property type="project" value="TreeGrafter"/>
</dbReference>
<evidence type="ECO:0000256" key="2">
    <source>
        <dbReference type="ARBA" id="ARBA00007891"/>
    </source>
</evidence>
<evidence type="ECO:0000256" key="11">
    <source>
        <dbReference type="SAM" id="MobiDB-lite"/>
    </source>
</evidence>
<dbReference type="PANTHER" id="PTHR13050:SF7">
    <property type="entry name" value="VESICLE TRANSPORT PROTEIN USE1"/>
    <property type="match status" value="1"/>
</dbReference>
<evidence type="ECO:0000256" key="6">
    <source>
        <dbReference type="ARBA" id="ARBA00022892"/>
    </source>
</evidence>
<accession>A0A2C5ZV44</accession>
<dbReference type="OrthoDB" id="3231855at2759"/>
<organism evidence="13 14">
    <name type="scientific">Ophiocordyceps australis</name>
    <dbReference type="NCBI Taxonomy" id="1399860"/>
    <lineage>
        <taxon>Eukaryota</taxon>
        <taxon>Fungi</taxon>
        <taxon>Dikarya</taxon>
        <taxon>Ascomycota</taxon>
        <taxon>Pezizomycotina</taxon>
        <taxon>Sordariomycetes</taxon>
        <taxon>Hypocreomycetidae</taxon>
        <taxon>Hypocreales</taxon>
        <taxon>Ophiocordycipitaceae</taxon>
        <taxon>Ophiocordyceps</taxon>
    </lineage>
</organism>
<comment type="similarity">
    <text evidence="2">Belongs to the USE1 family.</text>
</comment>
<comment type="caution">
    <text evidence="13">The sequence shown here is derived from an EMBL/GenBank/DDBJ whole genome shotgun (WGS) entry which is preliminary data.</text>
</comment>
<dbReference type="GO" id="GO:0006890">
    <property type="term" value="P:retrograde vesicle-mediated transport, Golgi to endoplasmic reticulum"/>
    <property type="evidence" value="ECO:0007669"/>
    <property type="project" value="TreeGrafter"/>
</dbReference>
<dbReference type="AlphaFoldDB" id="A0A2C5ZV44"/>
<keyword evidence="8 12" id="KW-1133">Transmembrane helix</keyword>
<evidence type="ECO:0008006" key="15">
    <source>
        <dbReference type="Google" id="ProtNLM"/>
    </source>
</evidence>